<evidence type="ECO:0000256" key="6">
    <source>
        <dbReference type="ARBA" id="ARBA00023136"/>
    </source>
</evidence>
<feature type="transmembrane region" description="Helical" evidence="7">
    <location>
        <begin position="369"/>
        <end position="392"/>
    </location>
</feature>
<dbReference type="AlphaFoldDB" id="A0ABC8USR3"/>
<evidence type="ECO:0000313" key="9">
    <source>
        <dbReference type="EMBL" id="CAK9184049.1"/>
    </source>
</evidence>
<evidence type="ECO:0000256" key="2">
    <source>
        <dbReference type="ARBA" id="ARBA00022448"/>
    </source>
</evidence>
<evidence type="ECO:0000256" key="1">
    <source>
        <dbReference type="ARBA" id="ARBA00004370"/>
    </source>
</evidence>
<evidence type="ECO:0000313" key="10">
    <source>
        <dbReference type="Proteomes" id="UP001642360"/>
    </source>
</evidence>
<feature type="transmembrane region" description="Helical" evidence="7">
    <location>
        <begin position="336"/>
        <end position="357"/>
    </location>
</feature>
<feature type="transmembrane region" description="Helical" evidence="7">
    <location>
        <begin position="181"/>
        <end position="205"/>
    </location>
</feature>
<keyword evidence="10" id="KW-1185">Reference proteome</keyword>
<protein>
    <recommendedName>
        <fullName evidence="8">Amino acid transporter transmembrane domain-containing protein</fullName>
    </recommendedName>
</protein>
<comment type="caution">
    <text evidence="9">The sequence shown here is derived from an EMBL/GenBank/DDBJ whole genome shotgun (WGS) entry which is preliminary data.</text>
</comment>
<keyword evidence="3 7" id="KW-0812">Transmembrane</keyword>
<comment type="subcellular location">
    <subcellularLocation>
        <location evidence="1">Membrane</location>
    </subcellularLocation>
</comment>
<dbReference type="GO" id="GO:0006865">
    <property type="term" value="P:amino acid transport"/>
    <property type="evidence" value="ECO:0007669"/>
    <property type="project" value="UniProtKB-KW"/>
</dbReference>
<sequence>MAETEKEAVYFFVNGGDEDNDLELELDIEENGYHDYDEDACDKFDDRLSQSSSFASQKWPQSVRETTDIYTIAASPSFGALGSAPSTNYPVCDIGTQSNLDLDAKTPLLPDYEKKNLQDDLDWVSRTQSSWSEKASFHRQFTGELPTSHGCSFAQTIFNGVNVIAGVGLLSTPYSVKEAGWASLVVLVLFAIVCYYTAILMKYCFESKEDISTFADMGEAAFGKYGRIFTSIILYSELYTSCVEFIILEGDNLTTLFPGISFDWFGFQLDSMHFFGIVTVLITLPTVCLRDLRLISYLSAGGVIATIVVVLCLVVLGTVDGIGFHQTAPVVNWKGIPFAIGVYGYCYSGHCVFPNIYQSMADKTKFTKALAICFVLCVIIYGAAAIMGFLMFGQGTLSQITLNMPAHAVASKVALWTTPNATTETRNAAWEYVSSIHPKVENIQRHSIVDTECHCLDTATSAAVPSANYTYYTHQHLFTKQRHFFSNAKAVIIPASCFLKILGKKATTMQVVLSIAIVVLGIVSAVLGTYSSVSEILKQY</sequence>
<keyword evidence="5 7" id="KW-1133">Transmembrane helix</keyword>
<evidence type="ECO:0000256" key="5">
    <source>
        <dbReference type="ARBA" id="ARBA00022989"/>
    </source>
</evidence>
<gene>
    <name evidence="9" type="ORF">ILEXP_LOCUS54345</name>
</gene>
<dbReference type="EMBL" id="CAUOFW020008835">
    <property type="protein sequence ID" value="CAK9184049.1"/>
    <property type="molecule type" value="Genomic_DNA"/>
</dbReference>
<feature type="transmembrane region" description="Helical" evidence="7">
    <location>
        <begin position="294"/>
        <end position="316"/>
    </location>
</feature>
<evidence type="ECO:0000259" key="8">
    <source>
        <dbReference type="Pfam" id="PF01490"/>
    </source>
</evidence>
<evidence type="ECO:0000256" key="4">
    <source>
        <dbReference type="ARBA" id="ARBA00022970"/>
    </source>
</evidence>
<keyword evidence="6 7" id="KW-0472">Membrane</keyword>
<name>A0ABC8USR3_9AQUA</name>
<dbReference type="Proteomes" id="UP001642360">
    <property type="component" value="Unassembled WGS sequence"/>
</dbReference>
<evidence type="ECO:0000256" key="3">
    <source>
        <dbReference type="ARBA" id="ARBA00022692"/>
    </source>
</evidence>
<dbReference type="PANTHER" id="PTHR48017">
    <property type="entry name" value="OS05G0424000 PROTEIN-RELATED"/>
    <property type="match status" value="1"/>
</dbReference>
<keyword evidence="2" id="KW-0813">Transport</keyword>
<evidence type="ECO:0000256" key="7">
    <source>
        <dbReference type="SAM" id="Phobius"/>
    </source>
</evidence>
<proteinExistence type="predicted"/>
<reference evidence="9 10" key="1">
    <citation type="submission" date="2024-02" db="EMBL/GenBank/DDBJ databases">
        <authorList>
            <person name="Vignale AGUSTIN F."/>
            <person name="Sosa J E."/>
            <person name="Modenutti C."/>
        </authorList>
    </citation>
    <scope>NUCLEOTIDE SEQUENCE [LARGE SCALE GENOMIC DNA]</scope>
</reference>
<keyword evidence="4" id="KW-0029">Amino-acid transport</keyword>
<feature type="domain" description="Amino acid transporter transmembrane" evidence="8">
    <location>
        <begin position="150"/>
        <end position="409"/>
    </location>
</feature>
<organism evidence="9 10">
    <name type="scientific">Ilex paraguariensis</name>
    <name type="common">yerba mate</name>
    <dbReference type="NCBI Taxonomy" id="185542"/>
    <lineage>
        <taxon>Eukaryota</taxon>
        <taxon>Viridiplantae</taxon>
        <taxon>Streptophyta</taxon>
        <taxon>Embryophyta</taxon>
        <taxon>Tracheophyta</taxon>
        <taxon>Spermatophyta</taxon>
        <taxon>Magnoliopsida</taxon>
        <taxon>eudicotyledons</taxon>
        <taxon>Gunneridae</taxon>
        <taxon>Pentapetalae</taxon>
        <taxon>asterids</taxon>
        <taxon>campanulids</taxon>
        <taxon>Aquifoliales</taxon>
        <taxon>Aquifoliaceae</taxon>
        <taxon>Ilex</taxon>
    </lineage>
</organism>
<dbReference type="InterPro" id="IPR013057">
    <property type="entry name" value="AA_transpt_TM"/>
</dbReference>
<dbReference type="Pfam" id="PF01490">
    <property type="entry name" value="Aa_trans"/>
    <property type="match status" value="1"/>
</dbReference>
<accession>A0ABC8USR3</accession>
<feature type="transmembrane region" description="Helical" evidence="7">
    <location>
        <begin position="267"/>
        <end position="287"/>
    </location>
</feature>
<feature type="transmembrane region" description="Helical" evidence="7">
    <location>
        <begin position="511"/>
        <end position="530"/>
    </location>
</feature>
<dbReference type="GO" id="GO:0016020">
    <property type="term" value="C:membrane"/>
    <property type="evidence" value="ECO:0007669"/>
    <property type="project" value="UniProtKB-SubCell"/>
</dbReference>